<organism evidence="2 3">
    <name type="scientific">Teichococcus vastitatis</name>
    <dbReference type="NCBI Taxonomy" id="2307076"/>
    <lineage>
        <taxon>Bacteria</taxon>
        <taxon>Pseudomonadati</taxon>
        <taxon>Pseudomonadota</taxon>
        <taxon>Alphaproteobacteria</taxon>
        <taxon>Acetobacterales</taxon>
        <taxon>Roseomonadaceae</taxon>
        <taxon>Roseomonas</taxon>
    </lineage>
</organism>
<name>A0ABS9W6X9_9PROT</name>
<feature type="domain" description="SnoaL-like" evidence="1">
    <location>
        <begin position="12"/>
        <end position="98"/>
    </location>
</feature>
<evidence type="ECO:0000313" key="2">
    <source>
        <dbReference type="EMBL" id="MCI0754978.1"/>
    </source>
</evidence>
<dbReference type="SUPFAM" id="SSF54427">
    <property type="entry name" value="NTF2-like"/>
    <property type="match status" value="1"/>
</dbReference>
<evidence type="ECO:0000259" key="1">
    <source>
        <dbReference type="Pfam" id="PF12680"/>
    </source>
</evidence>
<protein>
    <submittedName>
        <fullName evidence="2">Nuclear transport factor 2 family protein</fullName>
    </submittedName>
</protein>
<dbReference type="EMBL" id="JALBUU010000027">
    <property type="protein sequence ID" value="MCI0754978.1"/>
    <property type="molecule type" value="Genomic_DNA"/>
</dbReference>
<dbReference type="RefSeq" id="WP_241793237.1">
    <property type="nucleotide sequence ID" value="NZ_JALBUU010000027.1"/>
</dbReference>
<evidence type="ECO:0000313" key="3">
    <source>
        <dbReference type="Proteomes" id="UP001201985"/>
    </source>
</evidence>
<reference evidence="2 3" key="1">
    <citation type="submission" date="2022-03" db="EMBL/GenBank/DDBJ databases">
        <title>Complete genome analysis of Roseomonas KG 17.1 : a prolific producer of plant growth promoters.</title>
        <authorList>
            <person name="Saadouli I."/>
            <person name="Najjari A."/>
            <person name="Mosbah A."/>
            <person name="Ouzari H.I."/>
        </authorList>
    </citation>
    <scope>NUCLEOTIDE SEQUENCE [LARGE SCALE GENOMIC DNA]</scope>
    <source>
        <strain evidence="2 3">KG17-1</strain>
    </source>
</reference>
<keyword evidence="3" id="KW-1185">Reference proteome</keyword>
<accession>A0ABS9W6X9</accession>
<proteinExistence type="predicted"/>
<dbReference type="Pfam" id="PF12680">
    <property type="entry name" value="SnoaL_2"/>
    <property type="match status" value="1"/>
</dbReference>
<dbReference type="InterPro" id="IPR032710">
    <property type="entry name" value="NTF2-like_dom_sf"/>
</dbReference>
<dbReference type="InterPro" id="IPR037401">
    <property type="entry name" value="SnoaL-like"/>
</dbReference>
<dbReference type="Gene3D" id="3.10.450.50">
    <property type="match status" value="1"/>
</dbReference>
<gene>
    <name evidence="2" type="ORF">MON41_14740</name>
</gene>
<comment type="caution">
    <text evidence="2">The sequence shown here is derived from an EMBL/GenBank/DDBJ whole genome shotgun (WGS) entry which is preliminary data.</text>
</comment>
<dbReference type="Proteomes" id="UP001201985">
    <property type="component" value="Unassembled WGS sequence"/>
</dbReference>
<sequence length="108" mass="11771">MINELPTLIAASVAANARLDADGMVAPFARDAVVRDDGGHHTGRDEIRTWIQSATIASHAVFTPKTWRERNGRFVVEGLTAGHFPGSPIRFTFSFLLRRDAIAGLEIA</sequence>